<dbReference type="InterPro" id="IPR018712">
    <property type="entry name" value="Tle1-like_cat"/>
</dbReference>
<reference evidence="3" key="1">
    <citation type="submission" date="2020-05" db="EMBL/GenBank/DDBJ databases">
        <title>Mycena genomes resolve the evolution of fungal bioluminescence.</title>
        <authorList>
            <person name="Tsai I.J."/>
        </authorList>
    </citation>
    <scope>NUCLEOTIDE SEQUENCE</scope>
    <source>
        <strain evidence="3">171206Taipei</strain>
    </source>
</reference>
<evidence type="ECO:0000313" key="3">
    <source>
        <dbReference type="EMBL" id="KAF7314983.1"/>
    </source>
</evidence>
<dbReference type="GeneID" id="59339612"/>
<name>A0A8H6TAL6_9AGAR</name>
<organism evidence="3 4">
    <name type="scientific">Mycena indigotica</name>
    <dbReference type="NCBI Taxonomy" id="2126181"/>
    <lineage>
        <taxon>Eukaryota</taxon>
        <taxon>Fungi</taxon>
        <taxon>Dikarya</taxon>
        <taxon>Basidiomycota</taxon>
        <taxon>Agaricomycotina</taxon>
        <taxon>Agaricomycetes</taxon>
        <taxon>Agaricomycetidae</taxon>
        <taxon>Agaricales</taxon>
        <taxon>Marasmiineae</taxon>
        <taxon>Mycenaceae</taxon>
        <taxon>Mycena</taxon>
    </lineage>
</organism>
<feature type="compositionally biased region" description="Low complexity" evidence="1">
    <location>
        <begin position="1"/>
        <end position="10"/>
    </location>
</feature>
<feature type="region of interest" description="Disordered" evidence="1">
    <location>
        <begin position="1"/>
        <end position="24"/>
    </location>
</feature>
<dbReference type="PANTHER" id="PTHR33840:SF2">
    <property type="entry name" value="TLE1 PHOSPHOLIPASE DOMAIN-CONTAINING PROTEIN"/>
    <property type="match status" value="1"/>
</dbReference>
<comment type="caution">
    <text evidence="3">The sequence shown here is derived from an EMBL/GenBank/DDBJ whole genome shotgun (WGS) entry which is preliminary data.</text>
</comment>
<evidence type="ECO:0000256" key="1">
    <source>
        <dbReference type="SAM" id="MobiDB-lite"/>
    </source>
</evidence>
<proteinExistence type="predicted"/>
<feature type="compositionally biased region" description="Pro residues" evidence="1">
    <location>
        <begin position="11"/>
        <end position="24"/>
    </location>
</feature>
<dbReference type="Proteomes" id="UP000636479">
    <property type="component" value="Unassembled WGS sequence"/>
</dbReference>
<dbReference type="PANTHER" id="PTHR33840">
    <property type="match status" value="1"/>
</dbReference>
<keyword evidence="4" id="KW-1185">Reference proteome</keyword>
<gene>
    <name evidence="3" type="ORF">MIND_00012400</name>
</gene>
<sequence>MSSTATTNPTPAFPPSTELPPTPEPRTLVLCFDGTAAEYNEYDTNVVKLFGLLVKDDFRTQLCYYQSGIGTYFDPSIVSPVFEWVAKRLDQAVAFYLNQHVMDGYRFLMQNYHTGDKICLFGFSRGAYTARALAGMLHKVGLLPRSNSQQVPFAYKMYQKTSASGIKLAEGYKKMFCQDVKIDFLGCWETVASVGVLMGRTLPFTAINSSIKTFRHALALDEHRVRFQPYLIEPKPSPDDTDPYPHTDVLEVWFAGTHGDIGGGDEQDSVERSLADIGLRWMIRQLVAAECGIRFDADALARAQITLEDCPPSVPVKGDGSPIFSVDNDHPIESVDAVQLLHDALKFVGPGAGGGSGNGPVAAFSVALGWGVLEVAPMPWSVQDVSGKWHTTFGVHLGKGRKIIDPSPNFHITVKERMQDGMLNYKPRAIWTKGTEVYVD</sequence>
<dbReference type="Pfam" id="PF09994">
    <property type="entry name" value="T6SS_Tle1-like_cat"/>
    <property type="match status" value="1"/>
</dbReference>
<dbReference type="InterPro" id="IPR029058">
    <property type="entry name" value="AB_hydrolase_fold"/>
</dbReference>
<evidence type="ECO:0000313" key="4">
    <source>
        <dbReference type="Proteomes" id="UP000636479"/>
    </source>
</evidence>
<feature type="domain" description="T6SS Phospholipase effector Tle1-like catalytic" evidence="2">
    <location>
        <begin position="26"/>
        <end position="285"/>
    </location>
</feature>
<dbReference type="SUPFAM" id="SSF53474">
    <property type="entry name" value="alpha/beta-Hydrolases"/>
    <property type="match status" value="1"/>
</dbReference>
<protein>
    <submittedName>
        <fullName evidence="3">DUF2235 domain-containing protein</fullName>
    </submittedName>
</protein>
<dbReference type="EMBL" id="JACAZF010000001">
    <property type="protein sequence ID" value="KAF7314983.1"/>
    <property type="molecule type" value="Genomic_DNA"/>
</dbReference>
<dbReference type="AlphaFoldDB" id="A0A8H6TAL6"/>
<accession>A0A8H6TAL6</accession>
<dbReference type="OrthoDB" id="3162439at2759"/>
<evidence type="ECO:0000259" key="2">
    <source>
        <dbReference type="Pfam" id="PF09994"/>
    </source>
</evidence>
<dbReference type="RefSeq" id="XP_037225006.1">
    <property type="nucleotide sequence ID" value="XM_037357096.1"/>
</dbReference>